<dbReference type="InterPro" id="IPR013088">
    <property type="entry name" value="Znf_NHR/GATA"/>
</dbReference>
<dbReference type="PROSITE" id="PS50114">
    <property type="entry name" value="GATA_ZN_FINGER_2"/>
    <property type="match status" value="1"/>
</dbReference>
<dbReference type="InterPro" id="IPR000679">
    <property type="entry name" value="Znf_GATA"/>
</dbReference>
<evidence type="ECO:0000313" key="4">
    <source>
        <dbReference type="EMBL" id="CAG8608860.1"/>
    </source>
</evidence>
<dbReference type="CDD" id="cd00202">
    <property type="entry name" value="ZnF_GATA"/>
    <property type="match status" value="1"/>
</dbReference>
<dbReference type="SMART" id="SM00401">
    <property type="entry name" value="ZnF_GATA"/>
    <property type="match status" value="1"/>
</dbReference>
<evidence type="ECO:0000259" key="3">
    <source>
        <dbReference type="PROSITE" id="PS50114"/>
    </source>
</evidence>
<dbReference type="GO" id="GO:0006355">
    <property type="term" value="P:regulation of DNA-templated transcription"/>
    <property type="evidence" value="ECO:0007669"/>
    <property type="project" value="InterPro"/>
</dbReference>
<dbReference type="Pfam" id="PF00320">
    <property type="entry name" value="GATA"/>
    <property type="match status" value="1"/>
</dbReference>
<dbReference type="PROSITE" id="PS00344">
    <property type="entry name" value="GATA_ZN_FINGER_1"/>
    <property type="match status" value="1"/>
</dbReference>
<feature type="compositionally biased region" description="Polar residues" evidence="2">
    <location>
        <begin position="155"/>
        <end position="164"/>
    </location>
</feature>
<evidence type="ECO:0000256" key="2">
    <source>
        <dbReference type="SAM" id="MobiDB-lite"/>
    </source>
</evidence>
<accession>A0A9N9CMG7</accession>
<sequence length="475" mass="52673">MSTSFTEVTSNFGIPTPPPAFDNLDEKNPFFSSSSNGTGVYSPDPTSPIITNTTINNSSSISTNNMNRQNNVSSRKSRSRYVIADDSMLSTIIPMVMKEHNIESTDSYDNDSLLSYSSPDQDENQIDPGMIFRFPVVFFDDKSVLQNTPTVILTGDSLHSQNTSDDNKDGNTRSTVSDYDPTKTISTPSATIIHRPLLLSDVVRSMSLARRPRYRPRPVTRKNKKEDESITGLDLLFDAAALSTNQSCVTSTNSTINSSSYKNTPSSTERFNNNTTINHLFYYISGKRRASMSLSSISSMPNSDLSDLDDVNIDNYGDDEGDPEFLPNPKKLKLGTGSGLGITASSTPVSSFNNNKHIAKTNNNSLAMNNSTTTTTATTRERKEANHRTKICASCRTKSTPCWRPGWRPNLFLCNSCGLRYKKTKCVCPNLECRYIPLKSEFNAMFKKQKSGDVPEAKRCCKCQTYIATNGNWRI</sequence>
<evidence type="ECO:0000256" key="1">
    <source>
        <dbReference type="PROSITE-ProRule" id="PRU00094"/>
    </source>
</evidence>
<keyword evidence="1" id="KW-0479">Metal-binding</keyword>
<dbReference type="SUPFAM" id="SSF57716">
    <property type="entry name" value="Glucocorticoid receptor-like (DNA-binding domain)"/>
    <property type="match status" value="1"/>
</dbReference>
<dbReference type="Gene3D" id="3.30.50.10">
    <property type="entry name" value="Erythroid Transcription Factor GATA-1, subunit A"/>
    <property type="match status" value="1"/>
</dbReference>
<gene>
    <name evidence="4" type="ORF">AGERDE_LOCUS9487</name>
</gene>
<dbReference type="Proteomes" id="UP000789831">
    <property type="component" value="Unassembled WGS sequence"/>
</dbReference>
<keyword evidence="1" id="KW-0863">Zinc-finger</keyword>
<comment type="caution">
    <text evidence="4">The sequence shown here is derived from an EMBL/GenBank/DDBJ whole genome shotgun (WGS) entry which is preliminary data.</text>
</comment>
<dbReference type="GO" id="GO:0043565">
    <property type="term" value="F:sequence-specific DNA binding"/>
    <property type="evidence" value="ECO:0007669"/>
    <property type="project" value="InterPro"/>
</dbReference>
<reference evidence="4" key="1">
    <citation type="submission" date="2021-06" db="EMBL/GenBank/DDBJ databases">
        <authorList>
            <person name="Kallberg Y."/>
            <person name="Tangrot J."/>
            <person name="Rosling A."/>
        </authorList>
    </citation>
    <scope>NUCLEOTIDE SEQUENCE</scope>
    <source>
        <strain evidence="4">MT106</strain>
    </source>
</reference>
<dbReference type="OrthoDB" id="2162994at2759"/>
<dbReference type="EMBL" id="CAJVPL010002382">
    <property type="protein sequence ID" value="CAG8608860.1"/>
    <property type="molecule type" value="Genomic_DNA"/>
</dbReference>
<dbReference type="AlphaFoldDB" id="A0A9N9CMG7"/>
<organism evidence="4 5">
    <name type="scientific">Ambispora gerdemannii</name>
    <dbReference type="NCBI Taxonomy" id="144530"/>
    <lineage>
        <taxon>Eukaryota</taxon>
        <taxon>Fungi</taxon>
        <taxon>Fungi incertae sedis</taxon>
        <taxon>Mucoromycota</taxon>
        <taxon>Glomeromycotina</taxon>
        <taxon>Glomeromycetes</taxon>
        <taxon>Archaeosporales</taxon>
        <taxon>Ambisporaceae</taxon>
        <taxon>Ambispora</taxon>
    </lineage>
</organism>
<evidence type="ECO:0000313" key="5">
    <source>
        <dbReference type="Proteomes" id="UP000789831"/>
    </source>
</evidence>
<name>A0A9N9CMG7_9GLOM</name>
<feature type="region of interest" description="Disordered" evidence="2">
    <location>
        <begin position="58"/>
        <end position="78"/>
    </location>
</feature>
<feature type="domain" description="GATA-type" evidence="3">
    <location>
        <begin position="392"/>
        <end position="422"/>
    </location>
</feature>
<keyword evidence="5" id="KW-1185">Reference proteome</keyword>
<feature type="region of interest" description="Disordered" evidence="2">
    <location>
        <begin position="155"/>
        <end position="183"/>
    </location>
</feature>
<proteinExistence type="predicted"/>
<dbReference type="GO" id="GO:0008270">
    <property type="term" value="F:zinc ion binding"/>
    <property type="evidence" value="ECO:0007669"/>
    <property type="project" value="UniProtKB-KW"/>
</dbReference>
<protein>
    <submittedName>
        <fullName evidence="4">5314_t:CDS:1</fullName>
    </submittedName>
</protein>
<keyword evidence="1" id="KW-0862">Zinc</keyword>
<feature type="compositionally biased region" description="Polar residues" evidence="2">
    <location>
        <begin position="172"/>
        <end position="183"/>
    </location>
</feature>